<dbReference type="Gene3D" id="3.30.70.580">
    <property type="entry name" value="Pseudouridine synthase I, catalytic domain, N-terminal subdomain"/>
    <property type="match status" value="1"/>
</dbReference>
<dbReference type="InterPro" id="IPR002942">
    <property type="entry name" value="S4_RNA-bd"/>
</dbReference>
<dbReference type="EMBL" id="FQWY01000031">
    <property type="protein sequence ID" value="SHH10289.1"/>
    <property type="molecule type" value="Genomic_DNA"/>
</dbReference>
<organism evidence="7 8">
    <name type="scientific">Thermosyntropha lipolytica DSM 11003</name>
    <dbReference type="NCBI Taxonomy" id="1123382"/>
    <lineage>
        <taxon>Bacteria</taxon>
        <taxon>Bacillati</taxon>
        <taxon>Bacillota</taxon>
        <taxon>Clostridia</taxon>
        <taxon>Eubacteriales</taxon>
        <taxon>Syntrophomonadaceae</taxon>
        <taxon>Thermosyntropha</taxon>
    </lineage>
</organism>
<evidence type="ECO:0000256" key="4">
    <source>
        <dbReference type="PROSITE-ProRule" id="PRU00182"/>
    </source>
</evidence>
<sequence length="241" mass="27299">MRLAKYLAEAGIASRRKAEELIKQKRVKLNGNVVETLGVKIDPEKDKVEVDGKAVNISNDKIYILLNKPAGYISSVYDPQGRPTVVQLIKDIDTRIYPVGRLDFDTEGLLLLTNDGDFTNLMLHPRYEITKTYEAWVKGVVSSEALKKLRKGVLLEDGITAPAKVRIIKRGRNETLLEIKIHEGRKRQVKRMCKAVGYPVLRLKRTGLAFLNLNGLKTGEYRHLHPDEVERLKLMAAGRRC</sequence>
<gene>
    <name evidence="7" type="ORF">SAMN02745221_01682</name>
</gene>
<dbReference type="GO" id="GO:0000455">
    <property type="term" value="P:enzyme-directed rRNA pseudouridine synthesis"/>
    <property type="evidence" value="ECO:0007669"/>
    <property type="project" value="UniProtKB-ARBA"/>
</dbReference>
<dbReference type="Gene3D" id="3.30.70.1560">
    <property type="entry name" value="Alpha-L RNA-binding motif"/>
    <property type="match status" value="1"/>
</dbReference>
<dbReference type="EC" id="5.4.99.-" evidence="5"/>
<dbReference type="FunFam" id="3.10.290.10:FF:000003">
    <property type="entry name" value="Pseudouridine synthase"/>
    <property type="match status" value="1"/>
</dbReference>
<dbReference type="GO" id="GO:0005829">
    <property type="term" value="C:cytosol"/>
    <property type="evidence" value="ECO:0007669"/>
    <property type="project" value="UniProtKB-ARBA"/>
</dbReference>
<dbReference type="RefSeq" id="WP_073092778.1">
    <property type="nucleotide sequence ID" value="NZ_FQWY01000031.1"/>
</dbReference>
<dbReference type="GO" id="GO:0003723">
    <property type="term" value="F:RNA binding"/>
    <property type="evidence" value="ECO:0007669"/>
    <property type="project" value="UniProtKB-KW"/>
</dbReference>
<dbReference type="InterPro" id="IPR000748">
    <property type="entry name" value="PsdUridine_synth_RsuA/RluB/E/F"/>
</dbReference>
<dbReference type="Proteomes" id="UP000242329">
    <property type="component" value="Unassembled WGS sequence"/>
</dbReference>
<dbReference type="Gene3D" id="3.10.290.10">
    <property type="entry name" value="RNA-binding S4 domain"/>
    <property type="match status" value="1"/>
</dbReference>
<keyword evidence="8" id="KW-1185">Reference proteome</keyword>
<evidence type="ECO:0000313" key="7">
    <source>
        <dbReference type="EMBL" id="SHH10289.1"/>
    </source>
</evidence>
<accession>A0A1M5Q943</accession>
<dbReference type="InterPro" id="IPR006145">
    <property type="entry name" value="PsdUridine_synth_RsuA/RluA"/>
</dbReference>
<dbReference type="SUPFAM" id="SSF55174">
    <property type="entry name" value="Alpha-L RNA-binding motif"/>
    <property type="match status" value="1"/>
</dbReference>
<evidence type="ECO:0000256" key="5">
    <source>
        <dbReference type="RuleBase" id="RU003887"/>
    </source>
</evidence>
<reference evidence="8" key="1">
    <citation type="submission" date="2016-11" db="EMBL/GenBank/DDBJ databases">
        <authorList>
            <person name="Varghese N."/>
            <person name="Submissions S."/>
        </authorList>
    </citation>
    <scope>NUCLEOTIDE SEQUENCE [LARGE SCALE GENOMIC DNA]</scope>
    <source>
        <strain evidence="8">DSM 11003</strain>
    </source>
</reference>
<evidence type="ECO:0000313" key="8">
    <source>
        <dbReference type="Proteomes" id="UP000242329"/>
    </source>
</evidence>
<evidence type="ECO:0000256" key="2">
    <source>
        <dbReference type="ARBA" id="ARBA00022884"/>
    </source>
</evidence>
<keyword evidence="2 4" id="KW-0694">RNA-binding</keyword>
<protein>
    <recommendedName>
        <fullName evidence="5">Pseudouridine synthase</fullName>
        <ecNumber evidence="5">5.4.99.-</ecNumber>
    </recommendedName>
</protein>
<dbReference type="Pfam" id="PF01479">
    <property type="entry name" value="S4"/>
    <property type="match status" value="1"/>
</dbReference>
<dbReference type="AlphaFoldDB" id="A0A1M5Q943"/>
<evidence type="ECO:0000256" key="3">
    <source>
        <dbReference type="ARBA" id="ARBA00023235"/>
    </source>
</evidence>
<dbReference type="SUPFAM" id="SSF55120">
    <property type="entry name" value="Pseudouridine synthase"/>
    <property type="match status" value="1"/>
</dbReference>
<dbReference type="PANTHER" id="PTHR47683">
    <property type="entry name" value="PSEUDOURIDINE SYNTHASE FAMILY PROTEIN-RELATED"/>
    <property type="match status" value="1"/>
</dbReference>
<dbReference type="InterPro" id="IPR020103">
    <property type="entry name" value="PsdUridine_synth_cat_dom_sf"/>
</dbReference>
<dbReference type="InterPro" id="IPR036986">
    <property type="entry name" value="S4_RNA-bd_sf"/>
</dbReference>
<dbReference type="NCBIfam" id="TIGR00093">
    <property type="entry name" value="pseudouridine synthase"/>
    <property type="match status" value="1"/>
</dbReference>
<dbReference type="Pfam" id="PF00849">
    <property type="entry name" value="PseudoU_synth_2"/>
    <property type="match status" value="1"/>
</dbReference>
<keyword evidence="3 5" id="KW-0413">Isomerase</keyword>
<dbReference type="InterPro" id="IPR020094">
    <property type="entry name" value="TruA/RsuA/RluB/E/F_N"/>
</dbReference>
<dbReference type="PANTHER" id="PTHR47683:SF2">
    <property type="entry name" value="RNA-BINDING S4 DOMAIN-CONTAINING PROTEIN"/>
    <property type="match status" value="1"/>
</dbReference>
<dbReference type="CDD" id="cd00165">
    <property type="entry name" value="S4"/>
    <property type="match status" value="1"/>
</dbReference>
<dbReference type="FunFam" id="3.30.70.1560:FF:000001">
    <property type="entry name" value="Pseudouridine synthase"/>
    <property type="match status" value="1"/>
</dbReference>
<dbReference type="InterPro" id="IPR050343">
    <property type="entry name" value="RsuA_PseudoU_synthase"/>
</dbReference>
<dbReference type="CDD" id="cd02870">
    <property type="entry name" value="PseudoU_synth_RsuA_like"/>
    <property type="match status" value="1"/>
</dbReference>
<dbReference type="PROSITE" id="PS01149">
    <property type="entry name" value="PSI_RSU"/>
    <property type="match status" value="1"/>
</dbReference>
<comment type="similarity">
    <text evidence="1 5">Belongs to the pseudouridine synthase RsuA family.</text>
</comment>
<dbReference type="SMART" id="SM00363">
    <property type="entry name" value="S4"/>
    <property type="match status" value="1"/>
</dbReference>
<dbReference type="PROSITE" id="PS50889">
    <property type="entry name" value="S4"/>
    <property type="match status" value="1"/>
</dbReference>
<dbReference type="GO" id="GO:0120159">
    <property type="term" value="F:rRNA pseudouridine synthase activity"/>
    <property type="evidence" value="ECO:0007669"/>
    <property type="project" value="UniProtKB-ARBA"/>
</dbReference>
<proteinExistence type="inferred from homology"/>
<evidence type="ECO:0000256" key="1">
    <source>
        <dbReference type="ARBA" id="ARBA00008348"/>
    </source>
</evidence>
<dbReference type="STRING" id="1123382.SAMN02745221_01682"/>
<dbReference type="InterPro" id="IPR018496">
    <property type="entry name" value="PsdUridine_synth_RsuA/RluB_CS"/>
</dbReference>
<name>A0A1M5Q943_9FIRM</name>
<dbReference type="OrthoDB" id="9807213at2"/>
<evidence type="ECO:0000259" key="6">
    <source>
        <dbReference type="SMART" id="SM00363"/>
    </source>
</evidence>
<dbReference type="InterPro" id="IPR042092">
    <property type="entry name" value="PsdUridine_s_RsuA/RluB/E/F_cat"/>
</dbReference>
<feature type="domain" description="RNA-binding S4" evidence="6">
    <location>
        <begin position="1"/>
        <end position="63"/>
    </location>
</feature>